<comment type="catalytic activity">
    <reaction evidence="21">
        <text>ATP + H2O = ADP + phosphate + H(+)</text>
        <dbReference type="Rhea" id="RHEA:13065"/>
        <dbReference type="ChEBI" id="CHEBI:15377"/>
        <dbReference type="ChEBI" id="CHEBI:15378"/>
        <dbReference type="ChEBI" id="CHEBI:30616"/>
        <dbReference type="ChEBI" id="CHEBI:43474"/>
        <dbReference type="ChEBI" id="CHEBI:456216"/>
        <dbReference type="EC" id="3.6.4.13"/>
    </reaction>
    <physiologicalReaction direction="left-to-right" evidence="21">
        <dbReference type="Rhea" id="RHEA:13066"/>
    </physiologicalReaction>
</comment>
<keyword evidence="20" id="KW-0051">Antiviral defense</keyword>
<dbReference type="Gene3D" id="6.10.250.590">
    <property type="match status" value="2"/>
</dbReference>
<feature type="domain" description="Helicase ATP-binding" evidence="23">
    <location>
        <begin position="4"/>
        <end position="236"/>
    </location>
</feature>
<dbReference type="InterPro" id="IPR050278">
    <property type="entry name" value="Serine_Prot_S9B/DPPIV"/>
</dbReference>
<evidence type="ECO:0000313" key="27">
    <source>
        <dbReference type="Proteomes" id="UP000830375"/>
    </source>
</evidence>
<evidence type="ECO:0000259" key="23">
    <source>
        <dbReference type="PROSITE" id="PS51192"/>
    </source>
</evidence>
<keyword evidence="16" id="KW-0862">Zinc</keyword>
<dbReference type="Gene3D" id="1.20.1320.30">
    <property type="match status" value="1"/>
</dbReference>
<dbReference type="PROSITE" id="PS51194">
    <property type="entry name" value="HELICASE_CTER"/>
    <property type="match status" value="1"/>
</dbReference>
<evidence type="ECO:0000259" key="25">
    <source>
        <dbReference type="PROSITE" id="PS51789"/>
    </source>
</evidence>
<dbReference type="InterPro" id="IPR000532">
    <property type="entry name" value="Glucagon_GIP_secretin_VIP"/>
</dbReference>
<dbReference type="CDD" id="cd12090">
    <property type="entry name" value="MDA5_ID"/>
    <property type="match status" value="1"/>
</dbReference>
<evidence type="ECO:0000256" key="16">
    <source>
        <dbReference type="ARBA" id="ARBA00022833"/>
    </source>
</evidence>
<dbReference type="Pfam" id="PF11648">
    <property type="entry name" value="RIG-I_C-RD"/>
    <property type="match status" value="1"/>
</dbReference>
<dbReference type="EMBL" id="JACTAM010000009">
    <property type="protein sequence ID" value="KAI2660908.1"/>
    <property type="molecule type" value="Genomic_DNA"/>
</dbReference>
<evidence type="ECO:0000256" key="22">
    <source>
        <dbReference type="SAM" id="MobiDB-lite"/>
    </source>
</evidence>
<evidence type="ECO:0000256" key="9">
    <source>
        <dbReference type="ARBA" id="ARBA00022525"/>
    </source>
</evidence>
<proteinExistence type="inferred from homology"/>
<evidence type="ECO:0000256" key="6">
    <source>
        <dbReference type="ARBA" id="ARBA00008369"/>
    </source>
</evidence>
<feature type="region of interest" description="Disordered" evidence="22">
    <location>
        <begin position="140"/>
        <end position="177"/>
    </location>
</feature>
<evidence type="ECO:0000256" key="12">
    <source>
        <dbReference type="ARBA" id="ARBA00022723"/>
    </source>
</evidence>
<dbReference type="Gene3D" id="3.40.50.1820">
    <property type="entry name" value="alpha/beta hydrolase"/>
    <property type="match status" value="1"/>
</dbReference>
<evidence type="ECO:0000256" key="5">
    <source>
        <dbReference type="ARBA" id="ARBA00006866"/>
    </source>
</evidence>
<evidence type="ECO:0000256" key="14">
    <source>
        <dbReference type="ARBA" id="ARBA00022801"/>
    </source>
</evidence>
<evidence type="ECO:0000259" key="24">
    <source>
        <dbReference type="PROSITE" id="PS51194"/>
    </source>
</evidence>
<dbReference type="InterPro" id="IPR038557">
    <property type="entry name" value="RLR_C_sf"/>
</dbReference>
<keyword evidence="13" id="KW-0547">Nucleotide-binding</keyword>
<feature type="domain" description="RLR CTR" evidence="25">
    <location>
        <begin position="559"/>
        <end position="686"/>
    </location>
</feature>
<dbReference type="PROSITE" id="PS00260">
    <property type="entry name" value="GLUCAGON"/>
    <property type="match status" value="2"/>
</dbReference>
<dbReference type="SMART" id="SM00487">
    <property type="entry name" value="DEXDc"/>
    <property type="match status" value="1"/>
</dbReference>
<keyword evidence="10" id="KW-0399">Innate immunity</keyword>
<keyword evidence="14" id="KW-0378">Hydrolase</keyword>
<evidence type="ECO:0000256" key="8">
    <source>
        <dbReference type="ARBA" id="ARBA00022490"/>
    </source>
</evidence>
<protein>
    <recommendedName>
        <fullName evidence="7">RNA helicase</fullName>
        <ecNumber evidence="7">3.6.4.13</ecNumber>
    </recommendedName>
</protein>
<comment type="caution">
    <text evidence="26">The sequence shown here is derived from an EMBL/GenBank/DDBJ whole genome shotgun (WGS) entry which is preliminary data.</text>
</comment>
<dbReference type="Pfam" id="PF00270">
    <property type="entry name" value="DEAD"/>
    <property type="match status" value="1"/>
</dbReference>
<evidence type="ECO:0000256" key="19">
    <source>
        <dbReference type="ARBA" id="ARBA00022884"/>
    </source>
</evidence>
<dbReference type="Pfam" id="PF00930">
    <property type="entry name" value="DPPIV_N"/>
    <property type="match status" value="1"/>
</dbReference>
<dbReference type="Pfam" id="PF00271">
    <property type="entry name" value="Helicase_C"/>
    <property type="match status" value="1"/>
</dbReference>
<dbReference type="PANTHER" id="PTHR11731:SF204">
    <property type="entry name" value="DIPEPTIDYL PEPTIDASE 4"/>
    <property type="match status" value="1"/>
</dbReference>
<dbReference type="Gene3D" id="2.140.10.30">
    <property type="entry name" value="Dipeptidylpeptidase IV, N-terminal domain"/>
    <property type="match status" value="1"/>
</dbReference>
<dbReference type="Pfam" id="PF18119">
    <property type="entry name" value="RIG-I_C"/>
    <property type="match status" value="1"/>
</dbReference>
<dbReference type="InterPro" id="IPR014001">
    <property type="entry name" value="Helicase_ATP-bd"/>
</dbReference>
<dbReference type="Proteomes" id="UP000830375">
    <property type="component" value="Unassembled WGS sequence"/>
</dbReference>
<evidence type="ECO:0000256" key="20">
    <source>
        <dbReference type="ARBA" id="ARBA00023118"/>
    </source>
</evidence>
<dbReference type="EC" id="3.6.4.13" evidence="7"/>
<keyword evidence="19" id="KW-0694">RNA-binding</keyword>
<keyword evidence="11" id="KW-0645">Protease</keyword>
<dbReference type="SUPFAM" id="SSF52540">
    <property type="entry name" value="P-loop containing nucleoside triphosphate hydrolases"/>
    <property type="match status" value="1"/>
</dbReference>
<evidence type="ECO:0000256" key="4">
    <source>
        <dbReference type="ARBA" id="ARBA00004613"/>
    </source>
</evidence>
<keyword evidence="17" id="KW-0067">ATP-binding</keyword>
<evidence type="ECO:0000256" key="2">
    <source>
        <dbReference type="ARBA" id="ARBA00004485"/>
    </source>
</evidence>
<evidence type="ECO:0000256" key="3">
    <source>
        <dbReference type="ARBA" id="ARBA00004496"/>
    </source>
</evidence>
<dbReference type="Pfam" id="PF00326">
    <property type="entry name" value="Peptidase_S9"/>
    <property type="match status" value="1"/>
</dbReference>
<dbReference type="SUPFAM" id="SSF82171">
    <property type="entry name" value="DPP6 N-terminal domain-like"/>
    <property type="match status" value="1"/>
</dbReference>
<dbReference type="InterPro" id="IPR029058">
    <property type="entry name" value="AB_hydrolase_fold"/>
</dbReference>
<dbReference type="PROSITE" id="PS51192">
    <property type="entry name" value="HELICASE_ATP_BIND_1"/>
    <property type="match status" value="1"/>
</dbReference>
<feature type="domain" description="Helicase C-terminal" evidence="24">
    <location>
        <begin position="367"/>
        <end position="536"/>
    </location>
</feature>
<reference evidence="26 27" key="1">
    <citation type="submission" date="2022-01" db="EMBL/GenBank/DDBJ databases">
        <title>A high-quality chromosome-level genome assembly of rohu carp, Labeo rohita.</title>
        <authorList>
            <person name="Arick M.A. II"/>
            <person name="Hsu C.-Y."/>
            <person name="Magbanua Z."/>
            <person name="Pechanova O."/>
            <person name="Grover C."/>
            <person name="Miller E."/>
            <person name="Thrash A."/>
            <person name="Ezzel L."/>
            <person name="Alam S."/>
            <person name="Benzie J."/>
            <person name="Hamilton M."/>
            <person name="Karsi A."/>
            <person name="Lawrence M.L."/>
            <person name="Peterson D.G."/>
        </authorList>
    </citation>
    <scope>NUCLEOTIDE SEQUENCE [LARGE SCALE GENOMIC DNA]</scope>
    <source>
        <strain evidence="27">BAU-BD-2019</strain>
        <tissue evidence="26">Blood</tissue>
    </source>
</reference>
<name>A0ABQ8MDF8_LABRO</name>
<evidence type="ECO:0000256" key="1">
    <source>
        <dbReference type="ARBA" id="ARBA00004341"/>
    </source>
</evidence>
<keyword evidence="9" id="KW-0964">Secreted</keyword>
<dbReference type="CDD" id="cd15807">
    <property type="entry name" value="MDA5_C"/>
    <property type="match status" value="1"/>
</dbReference>
<keyword evidence="8" id="KW-0963">Cytoplasm</keyword>
<dbReference type="Pfam" id="PF00123">
    <property type="entry name" value="Hormone_2"/>
    <property type="match status" value="1"/>
</dbReference>
<dbReference type="SUPFAM" id="SSF53474">
    <property type="entry name" value="alpha/beta-Hydrolases"/>
    <property type="match status" value="1"/>
</dbReference>
<dbReference type="InterPro" id="IPR001375">
    <property type="entry name" value="Peptidase_S9_cat"/>
</dbReference>
<gene>
    <name evidence="26" type="ORF">H4Q32_008594</name>
</gene>
<keyword evidence="27" id="KW-1185">Reference proteome</keyword>
<dbReference type="SMART" id="SM00070">
    <property type="entry name" value="GLUCA"/>
    <property type="match status" value="2"/>
</dbReference>
<dbReference type="PROSITE" id="PS00708">
    <property type="entry name" value="PRO_ENDOPEP_SER"/>
    <property type="match status" value="1"/>
</dbReference>
<comment type="similarity">
    <text evidence="6">Belongs to the glucagon family.</text>
</comment>
<dbReference type="Gene3D" id="3.40.50.300">
    <property type="entry name" value="P-loop containing nucleotide triphosphate hydrolases"/>
    <property type="match status" value="4"/>
</dbReference>
<evidence type="ECO:0000256" key="13">
    <source>
        <dbReference type="ARBA" id="ARBA00022741"/>
    </source>
</evidence>
<accession>A0ABQ8MDF8</accession>
<dbReference type="InterPro" id="IPR011545">
    <property type="entry name" value="DEAD/DEAH_box_helicase_dom"/>
</dbReference>
<organism evidence="26 27">
    <name type="scientific">Labeo rohita</name>
    <name type="common">Indian major carp</name>
    <name type="synonym">Cyprinus rohita</name>
    <dbReference type="NCBI Taxonomy" id="84645"/>
    <lineage>
        <taxon>Eukaryota</taxon>
        <taxon>Metazoa</taxon>
        <taxon>Chordata</taxon>
        <taxon>Craniata</taxon>
        <taxon>Vertebrata</taxon>
        <taxon>Euteleostomi</taxon>
        <taxon>Actinopterygii</taxon>
        <taxon>Neopterygii</taxon>
        <taxon>Teleostei</taxon>
        <taxon>Ostariophysi</taxon>
        <taxon>Cypriniformes</taxon>
        <taxon>Cyprinidae</taxon>
        <taxon>Labeoninae</taxon>
        <taxon>Labeonini</taxon>
        <taxon>Labeo</taxon>
    </lineage>
</organism>
<evidence type="ECO:0000256" key="10">
    <source>
        <dbReference type="ARBA" id="ARBA00022588"/>
    </source>
</evidence>
<evidence type="ECO:0000256" key="17">
    <source>
        <dbReference type="ARBA" id="ARBA00022840"/>
    </source>
</evidence>
<evidence type="ECO:0000313" key="26">
    <source>
        <dbReference type="EMBL" id="KAI2660908.1"/>
    </source>
</evidence>
<keyword evidence="15 26" id="KW-0347">Helicase</keyword>
<dbReference type="InterPro" id="IPR027417">
    <property type="entry name" value="P-loop_NTPase"/>
</dbReference>
<dbReference type="InterPro" id="IPR002469">
    <property type="entry name" value="Peptidase_S9B_N"/>
</dbReference>
<sequence>MEVAEPALNEKNIIICLPTGSGKTRVAVYITKKHLERKKQMGQPGKVVVLVNKVPLVEQHYKAEFGRFLKHEYSLERVSGASQLKISFPQIIEQNDIIICTAQILENSLAKGKNGDEDGIKLSLFAGRFSSPVSLSGSVRRKSLSSVSHPTPALRGQTGSTFKRPLGAPEGGTKKPKGGVYNHIMIRYLKQKHRNHLLKKQDKNPVPLPQILGLTASPGVGGAMSQERAEEHILQDPFGDVLKKIMDEIHNHAELKPLCEPGTQNYEQWVVQKEQNAAKEENQKVRVCAEHLRQYNEALHQSNTIRMSDAFRFLDKYHNEELKTKSSPDEEGTVTITDTERFLFTLFKDNKAKLQELMGKPQYENNSLAQLKTNILKEFTTREKARGIIFTRTRLSAIALCQWIQENPKFDEVGVSASYLIGGGDQSVVKPMTAAEQKDVLNKFRDGQINLLIATTVAEEGLDIAECNFVIRYCLVTNEIAMIQARGRGRAEDSSYTLVAESGSGVAERESVNEYREKMMSRAIAKVCKMNPANYEKKIREFQMQAIMEEKVKIKKKQQKGMMKEPPSKISLSCRQCSVFVCSGEDIEKIENMHHVNVTEQFSKLFTTRENTSLQKRLLDYETNGVIACKNCGQQWGSMMLYKSIECPCLHIKNFVVTYGSKKKTFSKWSELPIKFPASSCAIMGCNKVCVALVGAVVVITLIVIPTAIYVNRDDSALKRTYSFDDFYNDTIRYKTYSLHWISDNEYLHKTSQGHIYLHNAETKESSMYLSNSTFGQVDATDYILSADRKFVAFESNYSKLWRHSYTASYHIYNMESQEFLSNVQIPPLTQFLVWAPIGNKLAYVWDYNIYLKKNATAEAIQVTQNGKANKILNGVPDWVYEEEVFASNEAIWWSPQGKYLAYLQINDTEVHNIEYSLYGNDQYPTTVFIPYPKAGCVIPRARLFVIDAENPSKQTEVVVPKSVGVGDHYLRTVTWVTDQRLAVQWLPRRQDSVLLQIYDYDGTNWKETLKFEQKSKTGWVGRYFPAAPYFAANNMSFYKVMSNDNGYKHLHYVDAGKATPITSGKWEVIYISKVTKDSIYYVSNEHMGRPGQRNLYNKSGHSAPECLTCSLYQDRCQYNSAYFSLNASFFRMDCYASDANHQTCHNEDRRIQYGGPASQNTDYVFRLEWATYLCSTEKVIIASFDGRGSGYQGDEIMHAIYGRLGTYEVEDQISAVRQFIDMGFIDKDRIGMWGWSYGGYVTSMVLGSGSGLFKCGIAVAPVAKWEYYDAVYTERYMHRPEENTESYKQSTVTDRAKNFKSVQYMLVHGTADDNVHFQQAAQISKALVENQAGTVKSHWEPRRRNQQGKIKISDFISPRRPSAIQMMTRIYAFIGLLLLILIQSSLQIPIQENMEENSSLMSEDALFNDPREVNNMKRHSEGTFSNDYSKYLETRRAQDFVQWLMNSKRSGVPTRRHADGTFTSDVSSYLQDQAAKEFVSWLKTGRGRRDITNGVQSSAQVKPELHSGIILIIPEENELERSKPARCVTSAYLTVSNMTLTEDGSHQSLVEMCQLSSTVRHPGTACLRSFNKEKTAPVPEMQSALGAGLSELSADATNHLFTKKKTLNIKPTHIGLIENLYKYTYRNALYLKAKKLSIVIYLKNIETRDETGSYKTLYVRLLVN</sequence>
<comment type="subcellular location">
    <subcellularLocation>
        <location evidence="1">Cell projection</location>
        <location evidence="1">Invadopodium membrane</location>
        <topology evidence="1">Single-pass type II membrane protein</topology>
    </subcellularLocation>
    <subcellularLocation>
        <location evidence="2">Cell projection</location>
        <location evidence="2">Lamellipodium membrane</location>
        <topology evidence="2">Single-pass type II membrane protein</topology>
    </subcellularLocation>
    <subcellularLocation>
        <location evidence="3">Cytoplasm</location>
    </subcellularLocation>
    <subcellularLocation>
        <location evidence="4">Secreted</location>
    </subcellularLocation>
</comment>
<keyword evidence="18" id="KW-0391">Immunity</keyword>
<evidence type="ECO:0000256" key="7">
    <source>
        <dbReference type="ARBA" id="ARBA00012552"/>
    </source>
</evidence>
<keyword evidence="12" id="KW-0479">Metal-binding</keyword>
<evidence type="ECO:0000256" key="18">
    <source>
        <dbReference type="ARBA" id="ARBA00022859"/>
    </source>
</evidence>
<dbReference type="InterPro" id="IPR001650">
    <property type="entry name" value="Helicase_C-like"/>
</dbReference>
<evidence type="ECO:0000256" key="15">
    <source>
        <dbReference type="ARBA" id="ARBA00022806"/>
    </source>
</evidence>
<dbReference type="InterPro" id="IPR041204">
    <property type="entry name" value="RIG-I-like_C"/>
</dbReference>
<evidence type="ECO:0000256" key="11">
    <source>
        <dbReference type="ARBA" id="ARBA00022670"/>
    </source>
</evidence>
<evidence type="ECO:0000256" key="21">
    <source>
        <dbReference type="ARBA" id="ARBA00049390"/>
    </source>
</evidence>
<dbReference type="GO" id="GO:0004386">
    <property type="term" value="F:helicase activity"/>
    <property type="evidence" value="ECO:0007669"/>
    <property type="project" value="UniProtKB-KW"/>
</dbReference>
<dbReference type="SMART" id="SM00490">
    <property type="entry name" value="HELICc"/>
    <property type="match status" value="1"/>
</dbReference>
<dbReference type="InterPro" id="IPR002471">
    <property type="entry name" value="Pept_S9_AS"/>
</dbReference>
<comment type="similarity">
    <text evidence="5">Belongs to the helicase family. RLR subfamily.</text>
</comment>
<dbReference type="Gene3D" id="2.170.150.30">
    <property type="entry name" value="RIG-I-like receptor, C-terminal regulatory domain"/>
    <property type="match status" value="1"/>
</dbReference>
<dbReference type="InterPro" id="IPR021673">
    <property type="entry name" value="RLR_CTR"/>
</dbReference>
<dbReference type="PANTHER" id="PTHR11731">
    <property type="entry name" value="PROTEASE FAMILY S9B,C DIPEPTIDYL-PEPTIDASE IV-RELATED"/>
    <property type="match status" value="1"/>
</dbReference>
<dbReference type="PROSITE" id="PS51789">
    <property type="entry name" value="RLR_CTR"/>
    <property type="match status" value="1"/>
</dbReference>